<dbReference type="EMBL" id="QGDJ01000001">
    <property type="protein sequence ID" value="PWJ21882.1"/>
    <property type="molecule type" value="Genomic_DNA"/>
</dbReference>
<reference evidence="5 7" key="2">
    <citation type="submission" date="2018-03" db="EMBL/GenBank/DDBJ databases">
        <title>Genomic Encyclopedia of Archaeal and Bacterial Type Strains, Phase II (KMG-II): from individual species to whole genera.</title>
        <authorList>
            <person name="Goeker M."/>
        </authorList>
    </citation>
    <scope>NUCLEOTIDE SEQUENCE [LARGE SCALE GENOMIC DNA]</scope>
    <source>
        <strain evidence="5 7">DSM 25227</strain>
    </source>
</reference>
<evidence type="ECO:0000259" key="4">
    <source>
        <dbReference type="PROSITE" id="PS50949"/>
    </source>
</evidence>
<evidence type="ECO:0000313" key="7">
    <source>
        <dbReference type="Proteomes" id="UP000245839"/>
    </source>
</evidence>
<sequence>MSDASDVSIKGSPVWATIADLLRREIAEGARRPGDRLPTEARLAARFGVNRHTVRRALAALVEEGLVRTRRGSGAFVAEAPTEYPIGARTRFRRSMEAAGRVPGKRLLSLETRPATAEEAAPLCLTPGDAIHVAEGIALADGAPVALFRSTFPAARLPGLPGALARDGSVTDALRACGVADYVRVSTRITAAAADPVEAGHLHLEPGAPLLVSEAINADLDGTPVEAGTTRFAGTRIALTLHHP</sequence>
<proteinExistence type="predicted"/>
<feature type="domain" description="HTH gntR-type" evidence="4">
    <location>
        <begin position="12"/>
        <end position="80"/>
    </location>
</feature>
<dbReference type="GO" id="GO:0003700">
    <property type="term" value="F:DNA-binding transcription factor activity"/>
    <property type="evidence" value="ECO:0007669"/>
    <property type="project" value="InterPro"/>
</dbReference>
<evidence type="ECO:0000313" key="8">
    <source>
        <dbReference type="Proteomes" id="UP000251571"/>
    </source>
</evidence>
<dbReference type="InterPro" id="IPR012702">
    <property type="entry name" value="CP_lyase_PhnF"/>
</dbReference>
<dbReference type="SUPFAM" id="SSF64288">
    <property type="entry name" value="Chorismate lyase-like"/>
    <property type="match status" value="1"/>
</dbReference>
<protein>
    <submittedName>
        <fullName evidence="5">GntR family phosphonate transport system transcriptional regulator</fullName>
    </submittedName>
    <submittedName>
        <fullName evidence="6">GntR family transcriptional regulator, phosphonate transport system regulatory protein</fullName>
    </submittedName>
</protein>
<gene>
    <name evidence="5" type="ORF">BCF38_101291</name>
    <name evidence="6" type="ORF">SAMN05421539_101291</name>
</gene>
<dbReference type="CDD" id="cd07377">
    <property type="entry name" value="WHTH_GntR"/>
    <property type="match status" value="1"/>
</dbReference>
<dbReference type="PANTHER" id="PTHR44846">
    <property type="entry name" value="MANNOSYL-D-GLYCERATE TRANSPORT/METABOLISM SYSTEM REPRESSOR MNGR-RELATED"/>
    <property type="match status" value="1"/>
</dbReference>
<dbReference type="Proteomes" id="UP000245839">
    <property type="component" value="Unassembled WGS sequence"/>
</dbReference>
<evidence type="ECO:0000256" key="1">
    <source>
        <dbReference type="ARBA" id="ARBA00023015"/>
    </source>
</evidence>
<dbReference type="PANTHER" id="PTHR44846:SF1">
    <property type="entry name" value="MANNOSYL-D-GLYCERATE TRANSPORT_METABOLISM SYSTEM REPRESSOR MNGR-RELATED"/>
    <property type="match status" value="1"/>
</dbReference>
<dbReference type="GO" id="GO:0045892">
    <property type="term" value="P:negative regulation of DNA-templated transcription"/>
    <property type="evidence" value="ECO:0007669"/>
    <property type="project" value="TreeGrafter"/>
</dbReference>
<organism evidence="6 8">
    <name type="scientific">Jannaschia seohaensis</name>
    <dbReference type="NCBI Taxonomy" id="475081"/>
    <lineage>
        <taxon>Bacteria</taxon>
        <taxon>Pseudomonadati</taxon>
        <taxon>Pseudomonadota</taxon>
        <taxon>Alphaproteobacteria</taxon>
        <taxon>Rhodobacterales</taxon>
        <taxon>Roseobacteraceae</taxon>
        <taxon>Jannaschia</taxon>
    </lineage>
</organism>
<dbReference type="AlphaFoldDB" id="A0A2Y9A136"/>
<dbReference type="Gene3D" id="1.10.10.10">
    <property type="entry name" value="Winged helix-like DNA-binding domain superfamily/Winged helix DNA-binding domain"/>
    <property type="match status" value="1"/>
</dbReference>
<dbReference type="InterPro" id="IPR011663">
    <property type="entry name" value="UTRA"/>
</dbReference>
<dbReference type="GO" id="GO:0003677">
    <property type="term" value="F:DNA binding"/>
    <property type="evidence" value="ECO:0007669"/>
    <property type="project" value="UniProtKB-KW"/>
</dbReference>
<dbReference type="InterPro" id="IPR050679">
    <property type="entry name" value="Bact_HTH_transcr_reg"/>
</dbReference>
<dbReference type="SUPFAM" id="SSF46785">
    <property type="entry name" value="Winged helix' DNA-binding domain"/>
    <property type="match status" value="1"/>
</dbReference>
<dbReference type="Gene3D" id="3.40.1410.10">
    <property type="entry name" value="Chorismate lyase-like"/>
    <property type="match status" value="1"/>
</dbReference>
<reference evidence="6 8" key="1">
    <citation type="submission" date="2016-10" db="EMBL/GenBank/DDBJ databases">
        <authorList>
            <person name="Cai Z."/>
        </authorList>
    </citation>
    <scope>NUCLEOTIDE SEQUENCE [LARGE SCALE GENOMIC DNA]</scope>
    <source>
        <strain evidence="6 8">DSM 25227</strain>
    </source>
</reference>
<dbReference type="Proteomes" id="UP000251571">
    <property type="component" value="Unassembled WGS sequence"/>
</dbReference>
<dbReference type="OrthoDB" id="9800645at2"/>
<dbReference type="InterPro" id="IPR000524">
    <property type="entry name" value="Tscrpt_reg_HTH_GntR"/>
</dbReference>
<dbReference type="Pfam" id="PF07702">
    <property type="entry name" value="UTRA"/>
    <property type="match status" value="1"/>
</dbReference>
<dbReference type="SMART" id="SM00345">
    <property type="entry name" value="HTH_GNTR"/>
    <property type="match status" value="1"/>
</dbReference>
<name>A0A2Y9A136_9RHOB</name>
<dbReference type="RefSeq" id="WP_109563105.1">
    <property type="nucleotide sequence ID" value="NZ_QGDJ01000001.1"/>
</dbReference>
<evidence type="ECO:0000313" key="5">
    <source>
        <dbReference type="EMBL" id="PWJ21882.1"/>
    </source>
</evidence>
<dbReference type="Pfam" id="PF00392">
    <property type="entry name" value="GntR"/>
    <property type="match status" value="1"/>
</dbReference>
<keyword evidence="7" id="KW-1185">Reference proteome</keyword>
<keyword evidence="1" id="KW-0805">Transcription regulation</keyword>
<evidence type="ECO:0000313" key="6">
    <source>
        <dbReference type="EMBL" id="SSA38160.1"/>
    </source>
</evidence>
<dbReference type="EMBL" id="UETC01000001">
    <property type="protein sequence ID" value="SSA38160.1"/>
    <property type="molecule type" value="Genomic_DNA"/>
</dbReference>
<keyword evidence="2" id="KW-0238">DNA-binding</keyword>
<dbReference type="InterPro" id="IPR028978">
    <property type="entry name" value="Chorismate_lyase_/UTRA_dom_sf"/>
</dbReference>
<dbReference type="PRINTS" id="PR00035">
    <property type="entry name" value="HTHGNTR"/>
</dbReference>
<dbReference type="NCBIfam" id="TIGR02325">
    <property type="entry name" value="C_P_lyase_phnF"/>
    <property type="match status" value="1"/>
</dbReference>
<dbReference type="InterPro" id="IPR036388">
    <property type="entry name" value="WH-like_DNA-bd_sf"/>
</dbReference>
<dbReference type="SMART" id="SM00866">
    <property type="entry name" value="UTRA"/>
    <property type="match status" value="1"/>
</dbReference>
<evidence type="ECO:0000256" key="3">
    <source>
        <dbReference type="ARBA" id="ARBA00023163"/>
    </source>
</evidence>
<keyword evidence="3" id="KW-0804">Transcription</keyword>
<dbReference type="InterPro" id="IPR036390">
    <property type="entry name" value="WH_DNA-bd_sf"/>
</dbReference>
<dbReference type="PROSITE" id="PS50949">
    <property type="entry name" value="HTH_GNTR"/>
    <property type="match status" value="1"/>
</dbReference>
<evidence type="ECO:0000256" key="2">
    <source>
        <dbReference type="ARBA" id="ARBA00023125"/>
    </source>
</evidence>
<accession>A0A2Y9A136</accession>